<proteinExistence type="predicted"/>
<dbReference type="AlphaFoldDB" id="A0A0G0ZB18"/>
<dbReference type="EMBL" id="LCDF01000039">
    <property type="protein sequence ID" value="KKS45844.1"/>
    <property type="molecule type" value="Genomic_DNA"/>
</dbReference>
<sequence>MLERVHSNDPEKFGKYHEVFSFGKIKTENPQYIRESEKCGGLDAYRKWGCAIELVKKYQPFDPTNPQKPFLKDLKLEMAEVLGLESDEDMDRIKIYTAVNSILDIDFGIDGFIEFEDKDGKIRMLTLDVTRNKAKIEDDAFRADMPIDDIPDIITEKTEYFEYLRVWAEKAAKIIQTKKPEENYYD</sequence>
<organism evidence="1 2">
    <name type="scientific">Candidatus Giovannonibacteria bacterium GW2011_GWF2_42_19</name>
    <dbReference type="NCBI Taxonomy" id="1618659"/>
    <lineage>
        <taxon>Bacteria</taxon>
        <taxon>Candidatus Giovannoniibacteriota</taxon>
    </lineage>
</organism>
<reference evidence="1 2" key="1">
    <citation type="journal article" date="2015" name="Nature">
        <title>rRNA introns, odd ribosomes, and small enigmatic genomes across a large radiation of phyla.</title>
        <authorList>
            <person name="Brown C.T."/>
            <person name="Hug L.A."/>
            <person name="Thomas B.C."/>
            <person name="Sharon I."/>
            <person name="Castelle C.J."/>
            <person name="Singh A."/>
            <person name="Wilkins M.J."/>
            <person name="Williams K.H."/>
            <person name="Banfield J.F."/>
        </authorList>
    </citation>
    <scope>NUCLEOTIDE SEQUENCE [LARGE SCALE GENOMIC DNA]</scope>
</reference>
<protein>
    <submittedName>
        <fullName evidence="1">Uncharacterized protein</fullName>
    </submittedName>
</protein>
<dbReference type="Proteomes" id="UP000034036">
    <property type="component" value="Unassembled WGS sequence"/>
</dbReference>
<evidence type="ECO:0000313" key="2">
    <source>
        <dbReference type="Proteomes" id="UP000034036"/>
    </source>
</evidence>
<evidence type="ECO:0000313" key="1">
    <source>
        <dbReference type="EMBL" id="KKS45844.1"/>
    </source>
</evidence>
<gene>
    <name evidence="1" type="ORF">UV11_C0039G0023</name>
</gene>
<name>A0A0G0ZB18_9BACT</name>
<comment type="caution">
    <text evidence="1">The sequence shown here is derived from an EMBL/GenBank/DDBJ whole genome shotgun (WGS) entry which is preliminary data.</text>
</comment>
<accession>A0A0G0ZB18</accession>